<sequence>MLQSFNEEYADGDNLGALDCGHDFHTNCIKQWLMLKNLCPICKTTALRTKWISENRFQLGPSLSGGLTHHSNASGAA</sequence>
<accession>A0AAW0KAG7</accession>
<evidence type="ECO:0000256" key="2">
    <source>
        <dbReference type="ARBA" id="ARBA00012483"/>
    </source>
</evidence>
<keyword evidence="7" id="KW-0862">Zinc</keyword>
<protein>
    <recommendedName>
        <fullName evidence="2">RING-type E3 ubiquitin transferase</fullName>
        <ecNumber evidence="2">2.3.2.27</ecNumber>
    </recommendedName>
</protein>
<evidence type="ECO:0000259" key="9">
    <source>
        <dbReference type="PROSITE" id="PS50089"/>
    </source>
</evidence>
<name>A0AAW0KAG7_QUESU</name>
<keyword evidence="11" id="KW-1185">Reference proteome</keyword>
<comment type="catalytic activity">
    <reaction evidence="1">
        <text>S-ubiquitinyl-[E2 ubiquitin-conjugating enzyme]-L-cysteine + [acceptor protein]-L-lysine = [E2 ubiquitin-conjugating enzyme]-L-cysteine + N(6)-ubiquitinyl-[acceptor protein]-L-lysine.</text>
        <dbReference type="EC" id="2.3.2.27"/>
    </reaction>
</comment>
<evidence type="ECO:0000313" key="10">
    <source>
        <dbReference type="EMBL" id="KAK7836192.1"/>
    </source>
</evidence>
<dbReference type="EMBL" id="PKMF04000359">
    <property type="protein sequence ID" value="KAK7836192.1"/>
    <property type="molecule type" value="Genomic_DNA"/>
</dbReference>
<dbReference type="InterPro" id="IPR001841">
    <property type="entry name" value="Znf_RING"/>
</dbReference>
<dbReference type="PROSITE" id="PS50089">
    <property type="entry name" value="ZF_RING_2"/>
    <property type="match status" value="1"/>
</dbReference>
<keyword evidence="4" id="KW-0479">Metal-binding</keyword>
<dbReference type="Pfam" id="PF13639">
    <property type="entry name" value="zf-RING_2"/>
    <property type="match status" value="1"/>
</dbReference>
<keyword evidence="6" id="KW-0833">Ubl conjugation pathway</keyword>
<evidence type="ECO:0000313" key="11">
    <source>
        <dbReference type="Proteomes" id="UP000237347"/>
    </source>
</evidence>
<evidence type="ECO:0000256" key="3">
    <source>
        <dbReference type="ARBA" id="ARBA00022679"/>
    </source>
</evidence>
<dbReference type="Proteomes" id="UP000237347">
    <property type="component" value="Unassembled WGS sequence"/>
</dbReference>
<reference evidence="10 11" key="1">
    <citation type="journal article" date="2018" name="Sci. Data">
        <title>The draft genome sequence of cork oak.</title>
        <authorList>
            <person name="Ramos A.M."/>
            <person name="Usie A."/>
            <person name="Barbosa P."/>
            <person name="Barros P.M."/>
            <person name="Capote T."/>
            <person name="Chaves I."/>
            <person name="Simoes F."/>
            <person name="Abreu I."/>
            <person name="Carrasquinho I."/>
            <person name="Faro C."/>
            <person name="Guimaraes J.B."/>
            <person name="Mendonca D."/>
            <person name="Nobrega F."/>
            <person name="Rodrigues L."/>
            <person name="Saibo N.J.M."/>
            <person name="Varela M.C."/>
            <person name="Egas C."/>
            <person name="Matos J."/>
            <person name="Miguel C.M."/>
            <person name="Oliveira M.M."/>
            <person name="Ricardo C.P."/>
            <person name="Goncalves S."/>
        </authorList>
    </citation>
    <scope>NUCLEOTIDE SEQUENCE [LARGE SCALE GENOMIC DNA]</scope>
    <source>
        <strain evidence="11">cv. HL8</strain>
    </source>
</reference>
<dbReference type="PANTHER" id="PTHR22937">
    <property type="entry name" value="E3 UBIQUITIN-PROTEIN LIGASE RNF165"/>
    <property type="match status" value="1"/>
</dbReference>
<dbReference type="PANTHER" id="PTHR22937:SF224">
    <property type="entry name" value="E3 UBIQUITIN-PROTEIN LIGASE MBR1-RELATED"/>
    <property type="match status" value="1"/>
</dbReference>
<evidence type="ECO:0000256" key="4">
    <source>
        <dbReference type="ARBA" id="ARBA00022723"/>
    </source>
</evidence>
<keyword evidence="5 8" id="KW-0863">Zinc-finger</keyword>
<dbReference type="InterPro" id="IPR013083">
    <property type="entry name" value="Znf_RING/FYVE/PHD"/>
</dbReference>
<dbReference type="InterPro" id="IPR045191">
    <property type="entry name" value="MBR1/2-like"/>
</dbReference>
<dbReference type="Gene3D" id="3.30.40.10">
    <property type="entry name" value="Zinc/RING finger domain, C3HC4 (zinc finger)"/>
    <property type="match status" value="1"/>
</dbReference>
<evidence type="ECO:0000256" key="7">
    <source>
        <dbReference type="ARBA" id="ARBA00022833"/>
    </source>
</evidence>
<gene>
    <name evidence="10" type="primary">MBR2_1</name>
    <name evidence="10" type="ORF">CFP56_022864</name>
</gene>
<evidence type="ECO:0000256" key="5">
    <source>
        <dbReference type="ARBA" id="ARBA00022771"/>
    </source>
</evidence>
<organism evidence="10 11">
    <name type="scientific">Quercus suber</name>
    <name type="common">Cork oak</name>
    <dbReference type="NCBI Taxonomy" id="58331"/>
    <lineage>
        <taxon>Eukaryota</taxon>
        <taxon>Viridiplantae</taxon>
        <taxon>Streptophyta</taxon>
        <taxon>Embryophyta</taxon>
        <taxon>Tracheophyta</taxon>
        <taxon>Spermatophyta</taxon>
        <taxon>Magnoliopsida</taxon>
        <taxon>eudicotyledons</taxon>
        <taxon>Gunneridae</taxon>
        <taxon>Pentapetalae</taxon>
        <taxon>rosids</taxon>
        <taxon>fabids</taxon>
        <taxon>Fagales</taxon>
        <taxon>Fagaceae</taxon>
        <taxon>Quercus</taxon>
    </lineage>
</organism>
<evidence type="ECO:0000256" key="8">
    <source>
        <dbReference type="PROSITE-ProRule" id="PRU00175"/>
    </source>
</evidence>
<dbReference type="EC" id="2.3.2.27" evidence="2"/>
<proteinExistence type="predicted"/>
<dbReference type="GO" id="GO:0008270">
    <property type="term" value="F:zinc ion binding"/>
    <property type="evidence" value="ECO:0007669"/>
    <property type="project" value="UniProtKB-KW"/>
</dbReference>
<dbReference type="SUPFAM" id="SSF57850">
    <property type="entry name" value="RING/U-box"/>
    <property type="match status" value="1"/>
</dbReference>
<feature type="domain" description="RING-type" evidence="9">
    <location>
        <begin position="18"/>
        <end position="43"/>
    </location>
</feature>
<evidence type="ECO:0000256" key="1">
    <source>
        <dbReference type="ARBA" id="ARBA00000900"/>
    </source>
</evidence>
<keyword evidence="3" id="KW-0808">Transferase</keyword>
<dbReference type="GO" id="GO:0061630">
    <property type="term" value="F:ubiquitin protein ligase activity"/>
    <property type="evidence" value="ECO:0007669"/>
    <property type="project" value="UniProtKB-EC"/>
</dbReference>
<comment type="caution">
    <text evidence="10">The sequence shown here is derived from an EMBL/GenBank/DDBJ whole genome shotgun (WGS) entry which is preliminary data.</text>
</comment>
<evidence type="ECO:0000256" key="6">
    <source>
        <dbReference type="ARBA" id="ARBA00022786"/>
    </source>
</evidence>
<dbReference type="AlphaFoldDB" id="A0AAW0KAG7"/>